<feature type="compositionally biased region" description="Polar residues" evidence="5">
    <location>
        <begin position="466"/>
        <end position="479"/>
    </location>
</feature>
<evidence type="ECO:0000259" key="6">
    <source>
        <dbReference type="PROSITE" id="PS50057"/>
    </source>
</evidence>
<dbReference type="InterPro" id="IPR019749">
    <property type="entry name" value="Band_41_domain"/>
</dbReference>
<dbReference type="SMART" id="SM01196">
    <property type="entry name" value="FERM_C"/>
    <property type="match status" value="1"/>
</dbReference>
<evidence type="ECO:0000313" key="8">
    <source>
        <dbReference type="Proteomes" id="UP000192578"/>
    </source>
</evidence>
<dbReference type="Gene3D" id="1.20.80.10">
    <property type="match status" value="1"/>
</dbReference>
<feature type="compositionally biased region" description="Polar residues" evidence="5">
    <location>
        <begin position="1155"/>
        <end position="1171"/>
    </location>
</feature>
<dbReference type="Gene3D" id="3.10.20.90">
    <property type="entry name" value="Phosphatidylinositol 3-kinase Catalytic Subunit, Chain A, domain 1"/>
    <property type="match status" value="1"/>
</dbReference>
<dbReference type="InterPro" id="IPR019748">
    <property type="entry name" value="FERM_central"/>
</dbReference>
<dbReference type="PROSITE" id="PS50057">
    <property type="entry name" value="FERM_3"/>
    <property type="match status" value="1"/>
</dbReference>
<dbReference type="InterPro" id="IPR000798">
    <property type="entry name" value="Ez/rad/moesin-like"/>
</dbReference>
<dbReference type="Pfam" id="PF00373">
    <property type="entry name" value="FERM_M"/>
    <property type="match status" value="1"/>
</dbReference>
<keyword evidence="3" id="KW-0677">Repeat</keyword>
<dbReference type="OrthoDB" id="9990815at2759"/>
<dbReference type="FunFam" id="2.30.29.30:FF:000002">
    <property type="entry name" value="Band 4.1-like protein 5 isoform 1"/>
    <property type="match status" value="1"/>
</dbReference>
<dbReference type="CDD" id="cd17098">
    <property type="entry name" value="FERM_F1_FARP1_like"/>
    <property type="match status" value="1"/>
</dbReference>
<feature type="compositionally biased region" description="Polar residues" evidence="5">
    <location>
        <begin position="879"/>
        <end position="888"/>
    </location>
</feature>
<comment type="caution">
    <text evidence="7">The sequence shown here is derived from an EMBL/GenBank/DDBJ whole genome shotgun (WGS) entry which is preliminary data.</text>
</comment>
<dbReference type="AlphaFoldDB" id="A0A1W0X945"/>
<dbReference type="SMART" id="SM01195">
    <property type="entry name" value="FA"/>
    <property type="match status" value="1"/>
</dbReference>
<feature type="compositionally biased region" description="Low complexity" evidence="5">
    <location>
        <begin position="1109"/>
        <end position="1120"/>
    </location>
</feature>
<sequence length="1191" mass="132152">MVVSAATSVTAPRGQPLDMNLSRQTSGNQPSVVGSASSGKQMQCRVDFLDDQHFVFRLPPKTLGQTLFDQVCEHLGLLETDYFGLEYGDTDGNKYWLDLEKPIGRQLAYKAPSANVLHVHFGVKFYTPDPVQLEEEITRYLFVLQIRKDLASGLMPCQDSTAALLAAYVVQAEEGDYSADNYRDYTYLLKYKFLPQQDVTFLSEVRNSHLQLVGQSPAEADLNFLETARRCEMYGIKLHAANDHENVALNLAVAHMGIVVFQNTQKINIFSWAKIRKLSFKRKRFLIKLHSEPGYGFYKDTVEFFFDSRNACKNFWKKCIEHHGFFRCPVVQTLPRSKTKIFPAGSSFRFSGRTQKQVLEFARDNYGKRPSFHRGTGSSRIRSSQSCGASLAATPLLPMARARDSRYNTTGGTRSRRSQQGENGALARSRSEPMEVTEQVMNPDRSSDSGSRTLERGHRVDASQEMPLSSNEHVPGDYQQQTSIMRTERYEEYRTAGANGHHVQEVVSVTVEGEGVVPSMMTTMRRRLSRDSAVHVYDHEDLEVGGIVEEDMRQQQSPPGSQGDGVAGGGDGDGAINGGEALARVDSLTGVDINKDIPYVLYRRHVHRDKQSSTAAGSNAGTLPIGTTPRVGRRQQFVKTTASKDPDGSMIYYMETHKITPESPHLYTSSKRVPTPPNKFRILDYVNRKSLPPEANYSYEDDSASIDSMERELFESLKQKYLQRMRQIREKSQSQESISSNESGGSSTSADSYDTVSLEELTNMRNLSQIFDQVYASGNESAAFSSTTSINTVESMRSLPQWDPQTEAEIQHMAGVISTAFQHADEDADDRSEQADVMVLDPPNGFSDRGDTLKSSKHRRESYELAISESRSGDGRPSLTGSETSSYLLRQGPPVPPKPPKLTVAAKFAQYSQSIRDSSFDLSDMDLRVFDERSYSDIQQTIRETCNVGLDRVTSSENMSSASEEPPRDMPEINVKKVMRQMTRTANVHTETSSTSSNNSTIGETDRRRRDPDVVVIHDLPSPSQLAATPLDLSDLTDIPDVPEEFRDTVVGPAVAVPISGVMAAEPVERAEPPEYQAWKAQMKELEQLTGAKSSNEPSPVTPSSSHRGGTTLQTQPSTGSGSGGYRGFTRRTPIGSTWLYRATSSDPDWEDSETSGASDTQQQPMPSTSRGRARSKQLPTSSTTSPPSKS</sequence>
<dbReference type="GO" id="GO:0008092">
    <property type="term" value="F:cytoskeletal protein binding"/>
    <property type="evidence" value="ECO:0007669"/>
    <property type="project" value="InterPro"/>
</dbReference>
<evidence type="ECO:0000256" key="4">
    <source>
        <dbReference type="ARBA" id="ARBA00043944"/>
    </source>
</evidence>
<feature type="compositionally biased region" description="Polar residues" evidence="5">
    <location>
        <begin position="407"/>
        <end position="422"/>
    </location>
</feature>
<feature type="compositionally biased region" description="Polar residues" evidence="5">
    <location>
        <begin position="1"/>
        <end position="10"/>
    </location>
</feature>
<evidence type="ECO:0000256" key="5">
    <source>
        <dbReference type="SAM" id="MobiDB-lite"/>
    </source>
</evidence>
<dbReference type="InterPro" id="IPR018979">
    <property type="entry name" value="FERM_N"/>
</dbReference>
<gene>
    <name evidence="7" type="ORF">BV898_01980</name>
</gene>
<accession>A0A1W0X945</accession>
<feature type="region of interest" description="Disordered" evidence="5">
    <location>
        <begin position="1"/>
        <end position="36"/>
    </location>
</feature>
<evidence type="ECO:0000256" key="1">
    <source>
        <dbReference type="ARBA" id="ARBA00004536"/>
    </source>
</evidence>
<dbReference type="InterPro" id="IPR018980">
    <property type="entry name" value="FERM_PH-like_C"/>
</dbReference>
<feature type="compositionally biased region" description="Low complexity" evidence="5">
    <location>
        <begin position="734"/>
        <end position="752"/>
    </location>
</feature>
<feature type="region of interest" description="Disordered" evidence="5">
    <location>
        <begin position="392"/>
        <end position="479"/>
    </location>
</feature>
<dbReference type="Pfam" id="PF09380">
    <property type="entry name" value="FERM_C"/>
    <property type="match status" value="1"/>
</dbReference>
<feature type="region of interest" description="Disordered" evidence="5">
    <location>
        <begin position="838"/>
        <end position="899"/>
    </location>
</feature>
<dbReference type="CDD" id="cd13193">
    <property type="entry name" value="FERM_C_FARP1-like"/>
    <property type="match status" value="1"/>
</dbReference>
<feature type="compositionally biased region" description="Polar residues" evidence="5">
    <location>
        <begin position="612"/>
        <end position="621"/>
    </location>
</feature>
<feature type="region of interest" description="Disordered" evidence="5">
    <location>
        <begin position="552"/>
        <end position="578"/>
    </location>
</feature>
<dbReference type="PRINTS" id="PR00935">
    <property type="entry name" value="BAND41"/>
</dbReference>
<dbReference type="SUPFAM" id="SSF54236">
    <property type="entry name" value="Ubiquitin-like"/>
    <property type="match status" value="1"/>
</dbReference>
<evidence type="ECO:0000256" key="3">
    <source>
        <dbReference type="ARBA" id="ARBA00022737"/>
    </source>
</evidence>
<feature type="compositionally biased region" description="Low complexity" evidence="5">
    <location>
        <begin position="1180"/>
        <end position="1191"/>
    </location>
</feature>
<dbReference type="PANTHER" id="PTHR45858:SF5">
    <property type="entry name" value="MOESIN_EZRIN_RADIXIN HOMOLOG 1"/>
    <property type="match status" value="1"/>
</dbReference>
<dbReference type="Proteomes" id="UP000192578">
    <property type="component" value="Unassembled WGS sequence"/>
</dbReference>
<dbReference type="Pfam" id="PF09379">
    <property type="entry name" value="FERM_N"/>
    <property type="match status" value="1"/>
</dbReference>
<dbReference type="CDD" id="cd14473">
    <property type="entry name" value="FERM_B-lobe"/>
    <property type="match status" value="1"/>
</dbReference>
<dbReference type="FunFam" id="3.10.20.90:FF:000040">
    <property type="entry name" value="FERM, RhoGEF and pleckstrin domain-containing protein"/>
    <property type="match status" value="1"/>
</dbReference>
<dbReference type="GO" id="GO:0005085">
    <property type="term" value="F:guanyl-nucleotide exchange factor activity"/>
    <property type="evidence" value="ECO:0007669"/>
    <property type="project" value="UniProtKB-KW"/>
</dbReference>
<feature type="compositionally biased region" description="Gly residues" evidence="5">
    <location>
        <begin position="562"/>
        <end position="577"/>
    </location>
</feature>
<feature type="compositionally biased region" description="Polar residues" evidence="5">
    <location>
        <begin position="1091"/>
        <end position="1108"/>
    </location>
</feature>
<feature type="domain" description="FERM" evidence="6">
    <location>
        <begin position="42"/>
        <end position="330"/>
    </location>
</feature>
<dbReference type="InterPro" id="IPR014352">
    <property type="entry name" value="FERM/acyl-CoA-bd_prot_sf"/>
</dbReference>
<dbReference type="InterPro" id="IPR014847">
    <property type="entry name" value="FA"/>
</dbReference>
<dbReference type="Gene3D" id="2.30.29.30">
    <property type="entry name" value="Pleckstrin-homology domain (PH domain)/Phosphotyrosine-binding domain (PTB)"/>
    <property type="match status" value="1"/>
</dbReference>
<dbReference type="Pfam" id="PF08736">
    <property type="entry name" value="FA"/>
    <property type="match status" value="1"/>
</dbReference>
<dbReference type="FunFam" id="1.20.80.10:FF:000005">
    <property type="entry name" value="FERM, RhoGEF and pleckstrin domain-containing protein 1"/>
    <property type="match status" value="1"/>
</dbReference>
<dbReference type="InterPro" id="IPR000299">
    <property type="entry name" value="FERM_domain"/>
</dbReference>
<proteinExistence type="predicted"/>
<organism evidence="7 8">
    <name type="scientific">Hypsibius exemplaris</name>
    <name type="common">Freshwater tardigrade</name>
    <dbReference type="NCBI Taxonomy" id="2072580"/>
    <lineage>
        <taxon>Eukaryota</taxon>
        <taxon>Metazoa</taxon>
        <taxon>Ecdysozoa</taxon>
        <taxon>Tardigrada</taxon>
        <taxon>Eutardigrada</taxon>
        <taxon>Parachela</taxon>
        <taxon>Hypsibioidea</taxon>
        <taxon>Hypsibiidae</taxon>
        <taxon>Hypsibius</taxon>
    </lineage>
</organism>
<keyword evidence="8" id="KW-1185">Reference proteome</keyword>
<dbReference type="InterPro" id="IPR011993">
    <property type="entry name" value="PH-like_dom_sf"/>
</dbReference>
<name>A0A1W0X945_HYPEX</name>
<feature type="region of interest" description="Disordered" evidence="5">
    <location>
        <begin position="608"/>
        <end position="628"/>
    </location>
</feature>
<feature type="region of interest" description="Disordered" evidence="5">
    <location>
        <begin position="986"/>
        <end position="1010"/>
    </location>
</feature>
<comment type="subcellular location">
    <subcellularLocation>
        <location evidence="1">Cell junction</location>
        <location evidence="1">Adherens junction</location>
    </subcellularLocation>
    <subcellularLocation>
        <location evidence="4">Cell projection</location>
        <location evidence="4">Rhabdomere</location>
    </subcellularLocation>
</comment>
<dbReference type="InterPro" id="IPR041788">
    <property type="entry name" value="FARP1/FARP2/FRMD7_FERM_C"/>
</dbReference>
<dbReference type="GO" id="GO:0005912">
    <property type="term" value="C:adherens junction"/>
    <property type="evidence" value="ECO:0007669"/>
    <property type="project" value="UniProtKB-SubCell"/>
</dbReference>
<dbReference type="SMART" id="SM00295">
    <property type="entry name" value="B41"/>
    <property type="match status" value="1"/>
</dbReference>
<reference evidence="8" key="1">
    <citation type="submission" date="2017-01" db="EMBL/GenBank/DDBJ databases">
        <title>Comparative genomics of anhydrobiosis in the tardigrade Hypsibius dujardini.</title>
        <authorList>
            <person name="Yoshida Y."/>
            <person name="Koutsovoulos G."/>
            <person name="Laetsch D."/>
            <person name="Stevens L."/>
            <person name="Kumar S."/>
            <person name="Horikawa D."/>
            <person name="Ishino K."/>
            <person name="Komine S."/>
            <person name="Tomita M."/>
            <person name="Blaxter M."/>
            <person name="Arakawa K."/>
        </authorList>
    </citation>
    <scope>NUCLEOTIDE SEQUENCE [LARGE SCALE GENOMIC DNA]</scope>
    <source>
        <strain evidence="8">Z151</strain>
    </source>
</reference>
<protein>
    <submittedName>
        <fullName evidence="7">FERM, RhoGEF and pleckstrin domain-containing protein 1</fullName>
    </submittedName>
</protein>
<dbReference type="SUPFAM" id="SSF47031">
    <property type="entry name" value="Second domain of FERM"/>
    <property type="match status" value="1"/>
</dbReference>
<dbReference type="PRINTS" id="PR00661">
    <property type="entry name" value="ERMFAMILY"/>
</dbReference>
<dbReference type="InterPro" id="IPR035963">
    <property type="entry name" value="FERM_2"/>
</dbReference>
<feature type="compositionally biased region" description="Basic and acidic residues" evidence="5">
    <location>
        <begin position="453"/>
        <end position="462"/>
    </location>
</feature>
<feature type="region of interest" description="Disordered" evidence="5">
    <location>
        <begin position="1089"/>
        <end position="1191"/>
    </location>
</feature>
<dbReference type="EMBL" id="MTYJ01000008">
    <property type="protein sequence ID" value="OQV24023.1"/>
    <property type="molecule type" value="Genomic_DNA"/>
</dbReference>
<dbReference type="InterPro" id="IPR051835">
    <property type="entry name" value="RAC1-GEF"/>
</dbReference>
<keyword evidence="2" id="KW-0344">Guanine-nucleotide releasing factor</keyword>
<feature type="region of interest" description="Disordered" evidence="5">
    <location>
        <begin position="726"/>
        <end position="754"/>
    </location>
</feature>
<evidence type="ECO:0000256" key="2">
    <source>
        <dbReference type="ARBA" id="ARBA00022658"/>
    </source>
</evidence>
<evidence type="ECO:0000313" key="7">
    <source>
        <dbReference type="EMBL" id="OQV24023.1"/>
    </source>
</evidence>
<dbReference type="InterPro" id="IPR029071">
    <property type="entry name" value="Ubiquitin-like_domsf"/>
</dbReference>
<feature type="compositionally biased region" description="Polar residues" evidence="5">
    <location>
        <begin position="21"/>
        <end position="36"/>
    </location>
</feature>
<dbReference type="SUPFAM" id="SSF50729">
    <property type="entry name" value="PH domain-like"/>
    <property type="match status" value="1"/>
</dbReference>
<feature type="compositionally biased region" description="Low complexity" evidence="5">
    <location>
        <begin position="992"/>
        <end position="1001"/>
    </location>
</feature>
<dbReference type="PANTHER" id="PTHR45858">
    <property type="entry name" value="FERM DOMAIN CONTAINING PROTEIN"/>
    <property type="match status" value="1"/>
</dbReference>